<evidence type="ECO:0000256" key="1">
    <source>
        <dbReference type="ARBA" id="ARBA00006754"/>
    </source>
</evidence>
<dbReference type="Pfam" id="PF17853">
    <property type="entry name" value="GGDEF_2"/>
    <property type="match status" value="1"/>
</dbReference>
<protein>
    <recommendedName>
        <fullName evidence="7">DNA-binding transcriptional regulator, PucR family</fullName>
    </recommendedName>
</protein>
<gene>
    <name evidence="5" type="ordered locus">RHA1_ro02151</name>
</gene>
<feature type="domain" description="PucR C-terminal helix-turn-helix" evidence="3">
    <location>
        <begin position="359"/>
        <end position="416"/>
    </location>
</feature>
<dbReference type="Proteomes" id="UP000008710">
    <property type="component" value="Chromosome"/>
</dbReference>
<dbReference type="Pfam" id="PF13556">
    <property type="entry name" value="HTH_30"/>
    <property type="match status" value="1"/>
</dbReference>
<sequence>MPVRGGHRQDQEARVSRTRCRREDRAGPSPATRLPGMDLRGEDLFTVAGSLAELIGAPITIEDENSTVLAYSSGEQAVDQARIETILGRQVPGKYRQLLADAGVFERLHRDTDVFYVDMRMPNMTPRAVIAVRDAGRSVGSIWAAMTSAPTPEQESILRSAVPVVAEHIAAERERVDVTRRMQVDRVRALINGGEPAFRAADDLRLEGRLTVAAAAPVTIGRSLPSGLLASLGLYLDTLAVDSVAAQLDDVIYVVIAASEKDVRRLAENFLGRARSGAAFVVAVGREVTTASQAHLSRGDADRVLTVLQHARSGGVVGTMRDSLASVLALRVADIFDGLGELTPLAALTRHDEQHGTDLVATARAFLTHGGDVADAAAALHVHPNTLRNRLRRCVDSCDVDLSDADTRLILMLHLKLTGLRAM</sequence>
<feature type="region of interest" description="Disordered" evidence="2">
    <location>
        <begin position="1"/>
        <end position="37"/>
    </location>
</feature>
<feature type="domain" description="CdaR GGDEF-like" evidence="4">
    <location>
        <begin position="204"/>
        <end position="307"/>
    </location>
</feature>
<evidence type="ECO:0000313" key="6">
    <source>
        <dbReference type="Proteomes" id="UP000008710"/>
    </source>
</evidence>
<dbReference type="InterPro" id="IPR051448">
    <property type="entry name" value="CdaR-like_regulators"/>
</dbReference>
<evidence type="ECO:0000259" key="4">
    <source>
        <dbReference type="Pfam" id="PF17853"/>
    </source>
</evidence>
<dbReference type="AlphaFoldDB" id="Q0SES8"/>
<feature type="compositionally biased region" description="Basic and acidic residues" evidence="2">
    <location>
        <begin position="7"/>
        <end position="26"/>
    </location>
</feature>
<evidence type="ECO:0000313" key="5">
    <source>
        <dbReference type="EMBL" id="ABG93958.1"/>
    </source>
</evidence>
<evidence type="ECO:0000259" key="3">
    <source>
        <dbReference type="Pfam" id="PF13556"/>
    </source>
</evidence>
<dbReference type="HOGENOM" id="CLU_017436_7_1_11"/>
<dbReference type="InterPro" id="IPR042070">
    <property type="entry name" value="PucR_C-HTH_sf"/>
</dbReference>
<dbReference type="eggNOG" id="COG2508">
    <property type="taxonomic scope" value="Bacteria"/>
</dbReference>
<dbReference type="Gene3D" id="1.10.10.2840">
    <property type="entry name" value="PucR C-terminal helix-turn-helix domain"/>
    <property type="match status" value="1"/>
</dbReference>
<dbReference type="InterPro" id="IPR041522">
    <property type="entry name" value="CdaR_GGDEF"/>
</dbReference>
<dbReference type="InterPro" id="IPR025736">
    <property type="entry name" value="PucR_C-HTH_dom"/>
</dbReference>
<reference evidence="6" key="1">
    <citation type="journal article" date="2006" name="Proc. Natl. Acad. Sci. U.S.A.">
        <title>The complete genome of Rhodococcus sp. RHA1 provides insights into a catabolic powerhouse.</title>
        <authorList>
            <person name="McLeod M.P."/>
            <person name="Warren R.L."/>
            <person name="Hsiao W.W.L."/>
            <person name="Araki N."/>
            <person name="Myhre M."/>
            <person name="Fernandes C."/>
            <person name="Miyazawa D."/>
            <person name="Wong W."/>
            <person name="Lillquist A.L."/>
            <person name="Wang D."/>
            <person name="Dosanjh M."/>
            <person name="Hara H."/>
            <person name="Petrescu A."/>
            <person name="Morin R.D."/>
            <person name="Yang G."/>
            <person name="Stott J.M."/>
            <person name="Schein J.E."/>
            <person name="Shin H."/>
            <person name="Smailus D."/>
            <person name="Siddiqui A.S."/>
            <person name="Marra M.A."/>
            <person name="Jones S.J.M."/>
            <person name="Holt R."/>
            <person name="Brinkman F.S.L."/>
            <person name="Miyauchi K."/>
            <person name="Fukuda M."/>
            <person name="Davies J.E."/>
            <person name="Mohn W.W."/>
            <person name="Eltis L.D."/>
        </authorList>
    </citation>
    <scope>NUCLEOTIDE SEQUENCE [LARGE SCALE GENOMIC DNA]</scope>
    <source>
        <strain evidence="6">RHA1</strain>
    </source>
</reference>
<proteinExistence type="inferred from homology"/>
<dbReference type="KEGG" id="rha:RHA1_ro02151"/>
<organism evidence="5 6">
    <name type="scientific">Rhodococcus jostii (strain RHA1)</name>
    <dbReference type="NCBI Taxonomy" id="101510"/>
    <lineage>
        <taxon>Bacteria</taxon>
        <taxon>Bacillati</taxon>
        <taxon>Actinomycetota</taxon>
        <taxon>Actinomycetes</taxon>
        <taxon>Mycobacteriales</taxon>
        <taxon>Nocardiaceae</taxon>
        <taxon>Rhodococcus</taxon>
    </lineage>
</organism>
<comment type="similarity">
    <text evidence="1">Belongs to the CdaR family.</text>
</comment>
<dbReference type="PANTHER" id="PTHR33744:SF17">
    <property type="entry name" value="CONSERVED PROTEIN"/>
    <property type="match status" value="1"/>
</dbReference>
<accession>Q0SES8</accession>
<evidence type="ECO:0000256" key="2">
    <source>
        <dbReference type="SAM" id="MobiDB-lite"/>
    </source>
</evidence>
<dbReference type="PANTHER" id="PTHR33744">
    <property type="entry name" value="CARBOHYDRATE DIACID REGULATOR"/>
    <property type="match status" value="1"/>
</dbReference>
<name>Q0SES8_RHOJR</name>
<dbReference type="EMBL" id="CP000431">
    <property type="protein sequence ID" value="ABG93958.1"/>
    <property type="molecule type" value="Genomic_DNA"/>
</dbReference>
<evidence type="ECO:0008006" key="7">
    <source>
        <dbReference type="Google" id="ProtNLM"/>
    </source>
</evidence>